<proteinExistence type="predicted"/>
<keyword evidence="2" id="KW-1185">Reference proteome</keyword>
<organism evidence="1 2">
    <name type="scientific">Clitoria ternatea</name>
    <name type="common">Butterfly pea</name>
    <dbReference type="NCBI Taxonomy" id="43366"/>
    <lineage>
        <taxon>Eukaryota</taxon>
        <taxon>Viridiplantae</taxon>
        <taxon>Streptophyta</taxon>
        <taxon>Embryophyta</taxon>
        <taxon>Tracheophyta</taxon>
        <taxon>Spermatophyta</taxon>
        <taxon>Magnoliopsida</taxon>
        <taxon>eudicotyledons</taxon>
        <taxon>Gunneridae</taxon>
        <taxon>Pentapetalae</taxon>
        <taxon>rosids</taxon>
        <taxon>fabids</taxon>
        <taxon>Fabales</taxon>
        <taxon>Fabaceae</taxon>
        <taxon>Papilionoideae</taxon>
        <taxon>50 kb inversion clade</taxon>
        <taxon>NPAAA clade</taxon>
        <taxon>indigoferoid/millettioid clade</taxon>
        <taxon>Phaseoleae</taxon>
        <taxon>Clitoria</taxon>
    </lineage>
</organism>
<protein>
    <submittedName>
        <fullName evidence="1">Uncharacterized protein</fullName>
    </submittedName>
</protein>
<dbReference type="AlphaFoldDB" id="A0AAN9IS46"/>
<dbReference type="EMBL" id="JAYKXN010000005">
    <property type="protein sequence ID" value="KAK7285101.1"/>
    <property type="molecule type" value="Genomic_DNA"/>
</dbReference>
<reference evidence="1 2" key="1">
    <citation type="submission" date="2024-01" db="EMBL/GenBank/DDBJ databases">
        <title>The genomes of 5 underutilized Papilionoideae crops provide insights into root nodulation and disease resistance.</title>
        <authorList>
            <person name="Yuan L."/>
        </authorList>
    </citation>
    <scope>NUCLEOTIDE SEQUENCE [LARGE SCALE GENOMIC DNA]</scope>
    <source>
        <strain evidence="1">LY-2023</strain>
        <tissue evidence="1">Leaf</tissue>
    </source>
</reference>
<sequence>MNTKVDQSVQYPLIALNTFWLVFIHYSSWSLSNQDQFILSWRPCTLAILRELPHHRGVDASWFPSCAYTQHVNYTHIRKAIVLCTTPSLEPCVGTLPHACLVDSLFHAHQAAGHGHEIFNVSVPFRVAYRHKSFAMAN</sequence>
<dbReference type="Proteomes" id="UP001359559">
    <property type="component" value="Unassembled WGS sequence"/>
</dbReference>
<name>A0AAN9IS46_CLITE</name>
<evidence type="ECO:0000313" key="2">
    <source>
        <dbReference type="Proteomes" id="UP001359559"/>
    </source>
</evidence>
<evidence type="ECO:0000313" key="1">
    <source>
        <dbReference type="EMBL" id="KAK7285101.1"/>
    </source>
</evidence>
<accession>A0AAN9IS46</accession>
<comment type="caution">
    <text evidence="1">The sequence shown here is derived from an EMBL/GenBank/DDBJ whole genome shotgun (WGS) entry which is preliminary data.</text>
</comment>
<gene>
    <name evidence="1" type="ORF">RJT34_19860</name>
</gene>